<dbReference type="Proteomes" id="UP001500212">
    <property type="component" value="Unassembled WGS sequence"/>
</dbReference>
<dbReference type="InterPro" id="IPR029056">
    <property type="entry name" value="Ribokinase-like"/>
</dbReference>
<evidence type="ECO:0000259" key="12">
    <source>
        <dbReference type="Pfam" id="PF01467"/>
    </source>
</evidence>
<evidence type="ECO:0000313" key="14">
    <source>
        <dbReference type="Proteomes" id="UP001500212"/>
    </source>
</evidence>
<dbReference type="Pfam" id="PF01467">
    <property type="entry name" value="CTP_transf_like"/>
    <property type="match status" value="1"/>
</dbReference>
<comment type="caution">
    <text evidence="13">The sequence shown here is derived from an EMBL/GenBank/DDBJ whole genome shotgun (WGS) entry which is preliminary data.</text>
</comment>
<dbReference type="Pfam" id="PF00294">
    <property type="entry name" value="PfkB"/>
    <property type="match status" value="1"/>
</dbReference>
<dbReference type="Gene3D" id="3.40.1190.20">
    <property type="match status" value="1"/>
</dbReference>
<reference evidence="14" key="1">
    <citation type="journal article" date="2019" name="Int. J. Syst. Evol. Microbiol.">
        <title>The Global Catalogue of Microorganisms (GCM) 10K type strain sequencing project: providing services to taxonomists for standard genome sequencing and annotation.</title>
        <authorList>
            <consortium name="The Broad Institute Genomics Platform"/>
            <consortium name="The Broad Institute Genome Sequencing Center for Infectious Disease"/>
            <person name="Wu L."/>
            <person name="Ma J."/>
        </authorList>
    </citation>
    <scope>NUCLEOTIDE SEQUENCE [LARGE SCALE GENOMIC DNA]</scope>
    <source>
        <strain evidence="14">JCM 17938</strain>
    </source>
</reference>
<protein>
    <recommendedName>
        <fullName evidence="2">D-glycero-beta-D-manno-heptose 1-phosphate adenylyltransferase</fullName>
        <ecNumber evidence="2">2.7.7.70</ecNumber>
    </recommendedName>
</protein>
<keyword evidence="8" id="KW-0511">Multifunctional enzyme</keyword>
<comment type="catalytic activity">
    <reaction evidence="10">
        <text>D-glycero-beta-D-manno-heptose 1-phosphate + ATP + H(+) = ADP-D-glycero-beta-D-manno-heptose + diphosphate</text>
        <dbReference type="Rhea" id="RHEA:27465"/>
        <dbReference type="ChEBI" id="CHEBI:15378"/>
        <dbReference type="ChEBI" id="CHEBI:30616"/>
        <dbReference type="ChEBI" id="CHEBI:33019"/>
        <dbReference type="ChEBI" id="CHEBI:59967"/>
        <dbReference type="ChEBI" id="CHEBI:61593"/>
        <dbReference type="EC" id="2.7.7.70"/>
    </reaction>
</comment>
<evidence type="ECO:0000256" key="1">
    <source>
        <dbReference type="ARBA" id="ARBA00004713"/>
    </source>
</evidence>
<dbReference type="GO" id="GO:0016301">
    <property type="term" value="F:kinase activity"/>
    <property type="evidence" value="ECO:0007669"/>
    <property type="project" value="UniProtKB-KW"/>
</dbReference>
<dbReference type="NCBIfam" id="TIGR00125">
    <property type="entry name" value="cyt_tran_rel"/>
    <property type="match status" value="1"/>
</dbReference>
<feature type="domain" description="Carbohydrate kinase PfkB" evidence="11">
    <location>
        <begin position="6"/>
        <end position="301"/>
    </location>
</feature>
<evidence type="ECO:0000259" key="11">
    <source>
        <dbReference type="Pfam" id="PF00294"/>
    </source>
</evidence>
<accession>A0ABP8TJX3</accession>
<organism evidence="13 14">
    <name type="scientific">Actinoallomurus liliacearum</name>
    <dbReference type="NCBI Taxonomy" id="1080073"/>
    <lineage>
        <taxon>Bacteria</taxon>
        <taxon>Bacillati</taxon>
        <taxon>Actinomycetota</taxon>
        <taxon>Actinomycetes</taxon>
        <taxon>Streptosporangiales</taxon>
        <taxon>Thermomonosporaceae</taxon>
        <taxon>Actinoallomurus</taxon>
    </lineage>
</organism>
<evidence type="ECO:0000313" key="13">
    <source>
        <dbReference type="EMBL" id="GAA4607733.1"/>
    </source>
</evidence>
<comment type="pathway">
    <text evidence="1">Bacterial outer membrane biogenesis; LPS core biosynthesis.</text>
</comment>
<keyword evidence="14" id="KW-1185">Reference proteome</keyword>
<evidence type="ECO:0000256" key="9">
    <source>
        <dbReference type="ARBA" id="ARBA00023277"/>
    </source>
</evidence>
<evidence type="ECO:0000256" key="4">
    <source>
        <dbReference type="ARBA" id="ARBA00022695"/>
    </source>
</evidence>
<dbReference type="PROSITE" id="PS00584">
    <property type="entry name" value="PFKB_KINASES_2"/>
    <property type="match status" value="1"/>
</dbReference>
<keyword evidence="5" id="KW-0547">Nucleotide-binding</keyword>
<dbReference type="Gene3D" id="3.40.50.620">
    <property type="entry name" value="HUPs"/>
    <property type="match status" value="1"/>
</dbReference>
<keyword evidence="3" id="KW-0808">Transferase</keyword>
<evidence type="ECO:0000256" key="10">
    <source>
        <dbReference type="ARBA" id="ARBA00047428"/>
    </source>
</evidence>
<dbReference type="SUPFAM" id="SSF53613">
    <property type="entry name" value="Ribokinase-like"/>
    <property type="match status" value="1"/>
</dbReference>
<evidence type="ECO:0000256" key="8">
    <source>
        <dbReference type="ARBA" id="ARBA00023268"/>
    </source>
</evidence>
<evidence type="ECO:0000256" key="2">
    <source>
        <dbReference type="ARBA" id="ARBA00012519"/>
    </source>
</evidence>
<dbReference type="RefSeq" id="WP_345353876.1">
    <property type="nucleotide sequence ID" value="NZ_BAABHJ010000006.1"/>
</dbReference>
<dbReference type="PANTHER" id="PTHR43793">
    <property type="entry name" value="FAD SYNTHASE"/>
    <property type="match status" value="1"/>
</dbReference>
<evidence type="ECO:0000256" key="5">
    <source>
        <dbReference type="ARBA" id="ARBA00022741"/>
    </source>
</evidence>
<dbReference type="InterPro" id="IPR050385">
    <property type="entry name" value="Archaeal_FAD_synthase"/>
</dbReference>
<evidence type="ECO:0000256" key="7">
    <source>
        <dbReference type="ARBA" id="ARBA00022840"/>
    </source>
</evidence>
<dbReference type="InterPro" id="IPR011611">
    <property type="entry name" value="PfkB_dom"/>
</dbReference>
<keyword evidence="9" id="KW-0119">Carbohydrate metabolism</keyword>
<dbReference type="NCBIfam" id="TIGR02199">
    <property type="entry name" value="rfaE_dom_II"/>
    <property type="match status" value="1"/>
</dbReference>
<name>A0ABP8TJX3_9ACTN</name>
<proteinExistence type="predicted"/>
<feature type="domain" description="Cytidyltransferase-like" evidence="12">
    <location>
        <begin position="340"/>
        <end position="431"/>
    </location>
</feature>
<evidence type="ECO:0000256" key="6">
    <source>
        <dbReference type="ARBA" id="ARBA00022777"/>
    </source>
</evidence>
<sequence length="478" mass="49477">MRGGPLVVIGDVLLDVDLEGSAERLTPDAPVPVVDCRREHHRAGGAGLAATLAARLAGRDVVMITALGDDRCGRRVRDLLARHVEIVPLPMRGTTPSKIRVRAAGQSLVRLDAGDGRAADGPVDPRMAIVLERAGAVLVSDYGRGVTAHPEVRRLLAGLSGGTPIVWDPHPLGAAPLPRTRLVTPSRAEARAFAGDEPTAGDGAFAQAARDAATLVARWRVGGVAVTLGDRGALLSVGDGVPFVAPAPETGITDRADTCGAGDCFAAAAAHVLRAGGLVTEAVTEAVRYASEFVAAGGAAAVSGTGTGPAAAESPMAPADGDPWEVVRRVRERGGRVVATGGCFDLLHAGHVSMLREARRLGDCLVVCINSDASVRALKGPDRPVVPASDRARVLTALECVDAVAVFDELTPVELLERLGPDVWVKGADYSGDDLVEADVVRRHGGEVVLLPYLDGRSTSRLVARVRETASTLGGETR</sequence>
<keyword evidence="7" id="KW-0067">ATP-binding</keyword>
<gene>
    <name evidence="13" type="ORF">GCM10023195_29680</name>
</gene>
<dbReference type="SUPFAM" id="SSF52374">
    <property type="entry name" value="Nucleotidylyl transferase"/>
    <property type="match status" value="1"/>
</dbReference>
<dbReference type="InterPro" id="IPR002173">
    <property type="entry name" value="Carboh/pur_kinase_PfkB_CS"/>
</dbReference>
<dbReference type="EMBL" id="BAABHJ010000006">
    <property type="protein sequence ID" value="GAA4607733.1"/>
    <property type="molecule type" value="Genomic_DNA"/>
</dbReference>
<keyword evidence="6 13" id="KW-0418">Kinase</keyword>
<dbReference type="PANTHER" id="PTHR43793:SF2">
    <property type="entry name" value="BIFUNCTIONAL PROTEIN HLDE"/>
    <property type="match status" value="1"/>
</dbReference>
<evidence type="ECO:0000256" key="3">
    <source>
        <dbReference type="ARBA" id="ARBA00022679"/>
    </source>
</evidence>
<dbReference type="InterPro" id="IPR004821">
    <property type="entry name" value="Cyt_trans-like"/>
</dbReference>
<dbReference type="InterPro" id="IPR014729">
    <property type="entry name" value="Rossmann-like_a/b/a_fold"/>
</dbReference>
<dbReference type="InterPro" id="IPR011914">
    <property type="entry name" value="RfaE_dom_II"/>
</dbReference>
<dbReference type="EC" id="2.7.7.70" evidence="2"/>
<keyword evidence="4" id="KW-0548">Nucleotidyltransferase</keyword>